<dbReference type="PIRSF" id="PIRSF014677">
    <property type="entry name" value="UCP014677"/>
    <property type="match status" value="1"/>
</dbReference>
<keyword evidence="2" id="KW-1185">Reference proteome</keyword>
<evidence type="ECO:0000313" key="1">
    <source>
        <dbReference type="EMBL" id="MDV0447321.1"/>
    </source>
</evidence>
<dbReference type="InterPro" id="IPR011202">
    <property type="entry name" value="UCP014677"/>
</dbReference>
<proteinExistence type="predicted"/>
<name>A0AAE4MK32_9EURY</name>
<organism evidence="1 2">
    <name type="scientific">Methanolapillus africanus</name>
    <dbReference type="NCBI Taxonomy" id="3028297"/>
    <lineage>
        <taxon>Archaea</taxon>
        <taxon>Methanobacteriati</taxon>
        <taxon>Methanobacteriota</taxon>
        <taxon>Stenosarchaea group</taxon>
        <taxon>Methanomicrobia</taxon>
        <taxon>Methanosarcinales</taxon>
        <taxon>Methanosarcinaceae</taxon>
        <taxon>Methanolapillus</taxon>
    </lineage>
</organism>
<comment type="caution">
    <text evidence="1">The sequence shown here is derived from an EMBL/GenBank/DDBJ whole genome shotgun (WGS) entry which is preliminary data.</text>
</comment>
<gene>
    <name evidence="1" type="ORF">MsAg5_12050</name>
</gene>
<sequence length="516" mass="60022">MQKIIKGFNTIPFLFIGSGLTRRYCNLPDWKTLLEIFANRINDDEFAYVSYENKAKINNPNSGFPEIVDLIEKDFNEKWYSTSSFRQLDDEYLEYVRDGASPFKAEVAAYVKKNSIIRPECENEIRKLSQISKKSISGLITTNFDCFLENITDGYKTYIGQEELIFSPIQGIAEIYKIHGCVNNPKSIIMNQSDYNDFERKSLYLAAKLMTIFMEYPIIFIGYSMSDPNIQRILESIINCLSAENLKKLKNRFIFIDYDESFQDVEISPYTFHFDVKAIEMTKIKMSRFELLYDALSTKKSALPAKVLRLFKQEFYDYTLTNMPTSNLRVGSIDDTRIEDEHLIVAIGKASEIGLIGLKGISGDDWYEDIVMENLNFTADDLLEYAYPNLIKNASILPLNKYLSICEGTYPSYTDAKMNDFESIINSSYKKRRHTIAISDRSVLGIWKQNDSLEKKTRLIAHLYEEEIDVDDLERILKEIFQMNPDFFINVKAPEKTNVRRLIRIYDYLKFGKKEL</sequence>
<evidence type="ECO:0008006" key="3">
    <source>
        <dbReference type="Google" id="ProtNLM"/>
    </source>
</evidence>
<reference evidence="1" key="1">
    <citation type="submission" date="2023-06" db="EMBL/GenBank/DDBJ databases">
        <title>Genome sequence of Methanosarcinaceae archaeon Ag5.</title>
        <authorList>
            <person name="Protasov E."/>
            <person name="Platt K."/>
            <person name="Poehlein A."/>
            <person name="Daniel R."/>
            <person name="Brune A."/>
        </authorList>
    </citation>
    <scope>NUCLEOTIDE SEQUENCE</scope>
    <source>
        <strain evidence="1">Ag5</strain>
    </source>
</reference>
<dbReference type="AlphaFoldDB" id="A0AAE4MK32"/>
<dbReference type="Proteomes" id="UP001271789">
    <property type="component" value="Unassembled WGS sequence"/>
</dbReference>
<evidence type="ECO:0000313" key="2">
    <source>
        <dbReference type="Proteomes" id="UP001271789"/>
    </source>
</evidence>
<protein>
    <recommendedName>
        <fullName evidence="3">SIR2-like domain-containing protein</fullName>
    </recommendedName>
</protein>
<dbReference type="EMBL" id="JAWDKD010000018">
    <property type="protein sequence ID" value="MDV0447321.1"/>
    <property type="molecule type" value="Genomic_DNA"/>
</dbReference>
<dbReference type="Pfam" id="PF13289">
    <property type="entry name" value="SIR2_2"/>
    <property type="match status" value="1"/>
</dbReference>
<dbReference type="RefSeq" id="WP_338099741.1">
    <property type="nucleotide sequence ID" value="NZ_JAWDKD010000018.1"/>
</dbReference>
<accession>A0AAE4MK32</accession>